<gene>
    <name evidence="1" type="ORF">AUC69_07330</name>
</gene>
<dbReference type="STRING" id="1774969.AUC69_07330"/>
<evidence type="ECO:0000313" key="1">
    <source>
        <dbReference type="EMBL" id="ODS00999.1"/>
    </source>
</evidence>
<reference evidence="1 2" key="1">
    <citation type="journal article" date="2016" name="Environ. Microbiol.">
        <title>New Methyloceanibacter diversity from North Sea sediments includes methanotroph containing solely the soluble methane monooxygenase.</title>
        <authorList>
            <person name="Vekeman B."/>
            <person name="Kerckhof F.M."/>
            <person name="Cremers G."/>
            <person name="de Vos P."/>
            <person name="Vandamme P."/>
            <person name="Boon N."/>
            <person name="Op den Camp H.J."/>
            <person name="Heylen K."/>
        </authorList>
    </citation>
    <scope>NUCLEOTIDE SEQUENCE [LARGE SCALE GENOMIC DNA]</scope>
    <source>
        <strain evidence="1 2">R-67175</strain>
    </source>
</reference>
<dbReference type="EMBL" id="LPWF01000010">
    <property type="protein sequence ID" value="ODS00999.1"/>
    <property type="molecule type" value="Genomic_DNA"/>
</dbReference>
<comment type="caution">
    <text evidence="1">The sequence shown here is derived from an EMBL/GenBank/DDBJ whole genome shotgun (WGS) entry which is preliminary data.</text>
</comment>
<dbReference type="Proteomes" id="UP000094472">
    <property type="component" value="Unassembled WGS sequence"/>
</dbReference>
<organism evidence="1 2">
    <name type="scientific">Methyloceanibacter superfactus</name>
    <dbReference type="NCBI Taxonomy" id="1774969"/>
    <lineage>
        <taxon>Bacteria</taxon>
        <taxon>Pseudomonadati</taxon>
        <taxon>Pseudomonadota</taxon>
        <taxon>Alphaproteobacteria</taxon>
        <taxon>Hyphomicrobiales</taxon>
        <taxon>Hyphomicrobiaceae</taxon>
        <taxon>Methyloceanibacter</taxon>
    </lineage>
</organism>
<accession>A0A1E3W5A5</accession>
<name>A0A1E3W5A5_9HYPH</name>
<sequence length="120" mass="12809">MVERGILTKEATMRKHGLNSLMTMASGAALVLAIGMQPAAARIECQGNFMVTKKDGLIATPYCEEEQIAKVAQSYGWKVTAKQVHNDPLVKVQICQVLGGDVRLKGSCAGYGPGNYAPGR</sequence>
<keyword evidence="2" id="KW-1185">Reference proteome</keyword>
<protein>
    <submittedName>
        <fullName evidence="1">Uncharacterized protein</fullName>
    </submittedName>
</protein>
<proteinExistence type="predicted"/>
<dbReference type="AlphaFoldDB" id="A0A1E3W5A5"/>
<evidence type="ECO:0000313" key="2">
    <source>
        <dbReference type="Proteomes" id="UP000094472"/>
    </source>
</evidence>